<comment type="similarity">
    <text evidence="1">Belongs to the pyrroline-5-carboxylate reductase family.</text>
</comment>
<dbReference type="SUPFAM" id="SSF51735">
    <property type="entry name" value="NAD(P)-binding Rossmann-fold domains"/>
    <property type="match status" value="1"/>
</dbReference>
<dbReference type="KEGG" id="pfer:IRI77_23460"/>
<dbReference type="Gene3D" id="3.40.50.720">
    <property type="entry name" value="NAD(P)-binding Rossmann-like Domain"/>
    <property type="match status" value="1"/>
</dbReference>
<dbReference type="PANTHER" id="PTHR11645">
    <property type="entry name" value="PYRROLINE-5-CARBOXYLATE REDUCTASE"/>
    <property type="match status" value="1"/>
</dbReference>
<evidence type="ECO:0000259" key="3">
    <source>
        <dbReference type="Pfam" id="PF03807"/>
    </source>
</evidence>
<evidence type="ECO:0000259" key="4">
    <source>
        <dbReference type="Pfam" id="PF14748"/>
    </source>
</evidence>
<dbReference type="InterPro" id="IPR008927">
    <property type="entry name" value="6-PGluconate_DH-like_C_sf"/>
</dbReference>
<feature type="domain" description="Pyrroline-5-carboxylate reductase dimerisation" evidence="4">
    <location>
        <begin position="158"/>
        <end position="260"/>
    </location>
</feature>
<keyword evidence="6" id="KW-1185">Reference proteome</keyword>
<dbReference type="GO" id="GO:0055129">
    <property type="term" value="P:L-proline biosynthetic process"/>
    <property type="evidence" value="ECO:0007669"/>
    <property type="project" value="TreeGrafter"/>
</dbReference>
<dbReference type="PANTHER" id="PTHR11645:SF53">
    <property type="entry name" value="PYRROLINE-5-CARBOXYLATE REDUCTASE 3"/>
    <property type="match status" value="1"/>
</dbReference>
<evidence type="ECO:0000313" key="6">
    <source>
        <dbReference type="Proteomes" id="UP000593892"/>
    </source>
</evidence>
<dbReference type="EMBL" id="CP063849">
    <property type="protein sequence ID" value="QOY85766.1"/>
    <property type="molecule type" value="Genomic_DNA"/>
</dbReference>
<dbReference type="InterPro" id="IPR000304">
    <property type="entry name" value="Pyrroline-COOH_reductase"/>
</dbReference>
<dbReference type="Gene3D" id="1.10.3730.10">
    <property type="entry name" value="ProC C-terminal domain-like"/>
    <property type="match status" value="1"/>
</dbReference>
<dbReference type="RefSeq" id="WP_194447435.1">
    <property type="nucleotide sequence ID" value="NZ_CP063849.1"/>
</dbReference>
<organism evidence="5 6">
    <name type="scientific">Paludibaculum fermentans</name>
    <dbReference type="NCBI Taxonomy" id="1473598"/>
    <lineage>
        <taxon>Bacteria</taxon>
        <taxon>Pseudomonadati</taxon>
        <taxon>Acidobacteriota</taxon>
        <taxon>Terriglobia</taxon>
        <taxon>Bryobacterales</taxon>
        <taxon>Bryobacteraceae</taxon>
        <taxon>Paludibaculum</taxon>
    </lineage>
</organism>
<proteinExistence type="inferred from homology"/>
<dbReference type="AlphaFoldDB" id="A0A7S7NLD0"/>
<keyword evidence="2" id="KW-0521">NADP</keyword>
<feature type="binding site" evidence="2">
    <location>
        <position position="55"/>
    </location>
    <ligand>
        <name>NADPH</name>
        <dbReference type="ChEBI" id="CHEBI:57783"/>
    </ligand>
</feature>
<dbReference type="PIRSF" id="PIRSF000193">
    <property type="entry name" value="Pyrrol-5-carb_rd"/>
    <property type="match status" value="1"/>
</dbReference>
<dbReference type="Pfam" id="PF03807">
    <property type="entry name" value="F420_oxidored"/>
    <property type="match status" value="1"/>
</dbReference>
<dbReference type="Pfam" id="PF14748">
    <property type="entry name" value="P5CR_dimer"/>
    <property type="match status" value="1"/>
</dbReference>
<dbReference type="InterPro" id="IPR036291">
    <property type="entry name" value="NAD(P)-bd_dom_sf"/>
</dbReference>
<name>A0A7S7NLD0_PALFE</name>
<sequence>MAIGFIGTGKMGAMLVRALLRAERPVEEEIWASNRSQEKLEDLQLHYPRLRTGTNAELGQECETLFLCVRPGDTAHVLEEVKPVLTGRHLLVSISNIVELERLAATTPCRTAKVIPSFTQFVHGGVSLLIPGPRSTEKDLAYLRDLLERLSRTEQIEETQSRAATNVVSCGPAFLARFCTEWAAAAHEMQPDISLVEWESLVWDTVRAAADLPKAGIDGREMLEEVSTPGGMTYEGLLAMDAVLPEMWREVMRRTMEREKVLKAAFTL</sequence>
<dbReference type="GO" id="GO:0004735">
    <property type="term" value="F:pyrroline-5-carboxylate reductase activity"/>
    <property type="evidence" value="ECO:0007669"/>
    <property type="project" value="InterPro"/>
</dbReference>
<evidence type="ECO:0000256" key="1">
    <source>
        <dbReference type="ARBA" id="ARBA00005525"/>
    </source>
</evidence>
<feature type="binding site" evidence="2">
    <location>
        <begin position="6"/>
        <end position="11"/>
    </location>
    <ligand>
        <name>NADP(+)</name>
        <dbReference type="ChEBI" id="CHEBI:58349"/>
    </ligand>
</feature>
<evidence type="ECO:0000313" key="5">
    <source>
        <dbReference type="EMBL" id="QOY85766.1"/>
    </source>
</evidence>
<protein>
    <submittedName>
        <fullName evidence="5">NAD(P)-binding domain-containing protein</fullName>
    </submittedName>
</protein>
<evidence type="ECO:0000256" key="2">
    <source>
        <dbReference type="PIRSR" id="PIRSR000193-1"/>
    </source>
</evidence>
<gene>
    <name evidence="5" type="ORF">IRI77_23460</name>
</gene>
<dbReference type="InterPro" id="IPR028939">
    <property type="entry name" value="P5C_Rdtase_cat_N"/>
</dbReference>
<dbReference type="Proteomes" id="UP000593892">
    <property type="component" value="Chromosome"/>
</dbReference>
<feature type="domain" description="Pyrroline-5-carboxylate reductase catalytic N-terminal" evidence="3">
    <location>
        <begin position="3"/>
        <end position="96"/>
    </location>
</feature>
<dbReference type="InterPro" id="IPR029036">
    <property type="entry name" value="P5CR_dimer"/>
</dbReference>
<dbReference type="SUPFAM" id="SSF48179">
    <property type="entry name" value="6-phosphogluconate dehydrogenase C-terminal domain-like"/>
    <property type="match status" value="1"/>
</dbReference>
<reference evidence="5 6" key="1">
    <citation type="submission" date="2020-10" db="EMBL/GenBank/DDBJ databases">
        <title>Complete genome sequence of Paludibaculum fermentans P105T, a facultatively anaerobic acidobacterium capable of dissimilatory Fe(III) reduction.</title>
        <authorList>
            <person name="Dedysh S.N."/>
            <person name="Beletsky A.V."/>
            <person name="Kulichevskaya I.S."/>
            <person name="Mardanov A.V."/>
            <person name="Ravin N.V."/>
        </authorList>
    </citation>
    <scope>NUCLEOTIDE SEQUENCE [LARGE SCALE GENOMIC DNA]</scope>
    <source>
        <strain evidence="5 6">P105</strain>
    </source>
</reference>
<accession>A0A7S7NLD0</accession>